<proteinExistence type="predicted"/>
<protein>
    <submittedName>
        <fullName evidence="1">Uncharacterized protein</fullName>
    </submittedName>
</protein>
<dbReference type="EMBL" id="MU003525">
    <property type="protein sequence ID" value="KAF2466216.1"/>
    <property type="molecule type" value="Genomic_DNA"/>
</dbReference>
<evidence type="ECO:0000313" key="1">
    <source>
        <dbReference type="EMBL" id="KAF2466216.1"/>
    </source>
</evidence>
<evidence type="ECO:0000313" key="2">
    <source>
        <dbReference type="Proteomes" id="UP000799755"/>
    </source>
</evidence>
<organism evidence="1 2">
    <name type="scientific">Lindgomyces ingoldianus</name>
    <dbReference type="NCBI Taxonomy" id="673940"/>
    <lineage>
        <taxon>Eukaryota</taxon>
        <taxon>Fungi</taxon>
        <taxon>Dikarya</taxon>
        <taxon>Ascomycota</taxon>
        <taxon>Pezizomycotina</taxon>
        <taxon>Dothideomycetes</taxon>
        <taxon>Pleosporomycetidae</taxon>
        <taxon>Pleosporales</taxon>
        <taxon>Lindgomycetaceae</taxon>
        <taxon>Lindgomyces</taxon>
    </lineage>
</organism>
<reference evidence="1" key="1">
    <citation type="journal article" date="2020" name="Stud. Mycol.">
        <title>101 Dothideomycetes genomes: a test case for predicting lifestyles and emergence of pathogens.</title>
        <authorList>
            <person name="Haridas S."/>
            <person name="Albert R."/>
            <person name="Binder M."/>
            <person name="Bloem J."/>
            <person name="Labutti K."/>
            <person name="Salamov A."/>
            <person name="Andreopoulos B."/>
            <person name="Baker S."/>
            <person name="Barry K."/>
            <person name="Bills G."/>
            <person name="Bluhm B."/>
            <person name="Cannon C."/>
            <person name="Castanera R."/>
            <person name="Culley D."/>
            <person name="Daum C."/>
            <person name="Ezra D."/>
            <person name="Gonzalez J."/>
            <person name="Henrissat B."/>
            <person name="Kuo A."/>
            <person name="Liang C."/>
            <person name="Lipzen A."/>
            <person name="Lutzoni F."/>
            <person name="Magnuson J."/>
            <person name="Mondo S."/>
            <person name="Nolan M."/>
            <person name="Ohm R."/>
            <person name="Pangilinan J."/>
            <person name="Park H.-J."/>
            <person name="Ramirez L."/>
            <person name="Alfaro M."/>
            <person name="Sun H."/>
            <person name="Tritt A."/>
            <person name="Yoshinaga Y."/>
            <person name="Zwiers L.-H."/>
            <person name="Turgeon B."/>
            <person name="Goodwin S."/>
            <person name="Spatafora J."/>
            <person name="Crous P."/>
            <person name="Grigoriev I."/>
        </authorList>
    </citation>
    <scope>NUCLEOTIDE SEQUENCE</scope>
    <source>
        <strain evidence="1">ATCC 200398</strain>
    </source>
</reference>
<dbReference type="Proteomes" id="UP000799755">
    <property type="component" value="Unassembled WGS sequence"/>
</dbReference>
<sequence length="112" mass="12625">MKLFTFPVLVLAFKIPSLAAYPGLCLQGKYLTPNRIQILPRTPLIYTVRISDHSTMPQGSVFGRGLLRNRLYYALLQDGDLWLKIEKSMASLDQACNNLAGVPIDMRMHTCI</sequence>
<gene>
    <name evidence="1" type="ORF">BDR25DRAFT_359585</name>
</gene>
<name>A0ACB6QH06_9PLEO</name>
<comment type="caution">
    <text evidence="1">The sequence shown here is derived from an EMBL/GenBank/DDBJ whole genome shotgun (WGS) entry which is preliminary data.</text>
</comment>
<keyword evidence="2" id="KW-1185">Reference proteome</keyword>
<accession>A0ACB6QH06</accession>